<name>A0AAP7A0R2_PAEAL</name>
<dbReference type="RefSeq" id="WP_005551711.1">
    <property type="nucleotide sequence ID" value="NZ_JABFOR010000045.1"/>
</dbReference>
<dbReference type="Pfam" id="PF02016">
    <property type="entry name" value="Peptidase_S66"/>
    <property type="match status" value="1"/>
</dbReference>
<dbReference type="InterPro" id="IPR040921">
    <property type="entry name" value="Peptidase_S66C"/>
</dbReference>
<dbReference type="Pfam" id="PF17676">
    <property type="entry name" value="Peptidase_S66C"/>
    <property type="match status" value="1"/>
</dbReference>
<dbReference type="CDD" id="cd07062">
    <property type="entry name" value="Peptidase_S66_mccF_like"/>
    <property type="match status" value="1"/>
</dbReference>
<gene>
    <name evidence="7" type="ORF">HMI46_23325</name>
    <name evidence="6" type="ORF">M5X12_16370</name>
</gene>
<keyword evidence="9" id="KW-1185">Reference proteome</keyword>
<comment type="similarity">
    <text evidence="1">Belongs to the peptidase S66 family.</text>
</comment>
<dbReference type="GO" id="GO:0016787">
    <property type="term" value="F:hydrolase activity"/>
    <property type="evidence" value="ECO:0007669"/>
    <property type="project" value="UniProtKB-KW"/>
</dbReference>
<evidence type="ECO:0000313" key="9">
    <source>
        <dbReference type="Proteomes" id="UP001527181"/>
    </source>
</evidence>
<feature type="active site" description="Charge relay system" evidence="3">
    <location>
        <position position="315"/>
    </location>
</feature>
<protein>
    <submittedName>
        <fullName evidence="7">LD-carboxypeptidase</fullName>
    </submittedName>
</protein>
<dbReference type="SUPFAM" id="SSF52317">
    <property type="entry name" value="Class I glutamine amidotransferase-like"/>
    <property type="match status" value="1"/>
</dbReference>
<evidence type="ECO:0000256" key="1">
    <source>
        <dbReference type="ARBA" id="ARBA00010233"/>
    </source>
</evidence>
<dbReference type="PANTHER" id="PTHR30237:SF4">
    <property type="entry name" value="LD-CARBOXYPEPTIDASE C-TERMINAL DOMAIN-CONTAINING PROTEIN"/>
    <property type="match status" value="1"/>
</dbReference>
<dbReference type="Gene3D" id="3.50.30.60">
    <property type="entry name" value="LD-carboxypeptidase A C-terminal domain-like"/>
    <property type="match status" value="1"/>
</dbReference>
<accession>A0AAP7A0R2</accession>
<feature type="domain" description="LD-carboxypeptidase N-terminal" evidence="4">
    <location>
        <begin position="13"/>
        <end position="132"/>
    </location>
</feature>
<dbReference type="InterPro" id="IPR040449">
    <property type="entry name" value="Peptidase_S66_N"/>
</dbReference>
<dbReference type="SUPFAM" id="SSF141986">
    <property type="entry name" value="LD-carboxypeptidase A C-terminal domain-like"/>
    <property type="match status" value="1"/>
</dbReference>
<dbReference type="PIRSF" id="PIRSF028757">
    <property type="entry name" value="LD-carboxypeptidase"/>
    <property type="match status" value="1"/>
</dbReference>
<feature type="domain" description="LD-carboxypeptidase C-terminal" evidence="5">
    <location>
        <begin position="208"/>
        <end position="330"/>
    </location>
</feature>
<evidence type="ECO:0000256" key="3">
    <source>
        <dbReference type="PIRSR" id="PIRSR028757-1"/>
    </source>
</evidence>
<evidence type="ECO:0000259" key="5">
    <source>
        <dbReference type="Pfam" id="PF17676"/>
    </source>
</evidence>
<reference evidence="7 8" key="1">
    <citation type="submission" date="2020-05" db="EMBL/GenBank/DDBJ databases">
        <title>Whole genome sequencing and identification of novel metabolites from Paenibacillus alvei strain JR949.</title>
        <authorList>
            <person name="Rajendhran J."/>
            <person name="Sree Pranav P."/>
            <person name="Mahalakshmi B."/>
            <person name="Karthikeyan R."/>
        </authorList>
    </citation>
    <scope>NUCLEOTIDE SEQUENCE [LARGE SCALE GENOMIC DNA]</scope>
    <source>
        <strain evidence="7 8">JR949</strain>
    </source>
</reference>
<comment type="caution">
    <text evidence="7">The sequence shown here is derived from an EMBL/GenBank/DDBJ whole genome shotgun (WGS) entry which is preliminary data.</text>
</comment>
<proteinExistence type="inferred from homology"/>
<dbReference type="InterPro" id="IPR027461">
    <property type="entry name" value="Carboxypeptidase_A_C_sf"/>
</dbReference>
<evidence type="ECO:0000259" key="4">
    <source>
        <dbReference type="Pfam" id="PF02016"/>
    </source>
</evidence>
<evidence type="ECO:0000313" key="6">
    <source>
        <dbReference type="EMBL" id="MCY9762148.1"/>
    </source>
</evidence>
<dbReference type="EMBL" id="JAMDNP010000031">
    <property type="protein sequence ID" value="MCY9762148.1"/>
    <property type="molecule type" value="Genomic_DNA"/>
</dbReference>
<organism evidence="7 8">
    <name type="scientific">Paenibacillus alvei</name>
    <name type="common">Bacillus alvei</name>
    <dbReference type="NCBI Taxonomy" id="44250"/>
    <lineage>
        <taxon>Bacteria</taxon>
        <taxon>Bacillati</taxon>
        <taxon>Bacillota</taxon>
        <taxon>Bacilli</taxon>
        <taxon>Bacillales</taxon>
        <taxon>Paenibacillaceae</taxon>
        <taxon>Paenibacillus</taxon>
    </lineage>
</organism>
<dbReference type="EMBL" id="JABFOR010000045">
    <property type="protein sequence ID" value="NOJ73459.1"/>
    <property type="molecule type" value="Genomic_DNA"/>
</dbReference>
<keyword evidence="2" id="KW-0378">Hydrolase</keyword>
<sequence>MLKPKRLKRGSKIAIISPSSGLPYLFPDTYELGLRNLRELFGLEIIEMPTARMEPAELYRHPELRAQDMNEAFADPSIHGIICSIGGYESIRILPFLDIERIKNNPKMIMGFSDATTFLSYLNQLGMITFYGPSILAGIAQLKHLPDAYTAHLDALLFSNDYPYAYAPYMKWTNGYQDWGNLDTLGQCQEFISNEKGWIFLQGEAVQQGDLWGGCIEVLEFMKSTPYWPEASFWANKILFFETSEEKPSPMQVGYMLRNYGMQGVYAKAKGLIFGRAKDYSEEETRRLYDLIVDIVKGEFGAGELPIVVNFDFGHTDPKLILPLGGQVELRPSTNEVVLLESPFKD</sequence>
<dbReference type="GeneID" id="94491986"/>
<reference evidence="6 9" key="2">
    <citation type="submission" date="2022-05" db="EMBL/GenBank/DDBJ databases">
        <title>Genome Sequencing of Bee-Associated Microbes.</title>
        <authorList>
            <person name="Dunlap C."/>
        </authorList>
    </citation>
    <scope>NUCLEOTIDE SEQUENCE [LARGE SCALE GENOMIC DNA]</scope>
    <source>
        <strain evidence="6 9">NRRL B-04010</strain>
    </source>
</reference>
<feature type="active site" description="Charge relay system" evidence="3">
    <location>
        <position position="242"/>
    </location>
</feature>
<evidence type="ECO:0000313" key="7">
    <source>
        <dbReference type="EMBL" id="NOJ73459.1"/>
    </source>
</evidence>
<feature type="active site" description="Nucleophile" evidence="3">
    <location>
        <position position="113"/>
    </location>
</feature>
<dbReference type="InterPro" id="IPR027478">
    <property type="entry name" value="LdcA_N"/>
</dbReference>
<dbReference type="InterPro" id="IPR003507">
    <property type="entry name" value="S66_fam"/>
</dbReference>
<dbReference type="AlphaFoldDB" id="A0AAP7A0R2"/>
<dbReference type="PANTHER" id="PTHR30237">
    <property type="entry name" value="MURAMOYLTETRAPEPTIDE CARBOXYPEPTIDASE"/>
    <property type="match status" value="1"/>
</dbReference>
<evidence type="ECO:0000313" key="8">
    <source>
        <dbReference type="Proteomes" id="UP000552038"/>
    </source>
</evidence>
<dbReference type="Proteomes" id="UP000552038">
    <property type="component" value="Unassembled WGS sequence"/>
</dbReference>
<dbReference type="Proteomes" id="UP001527181">
    <property type="component" value="Unassembled WGS sequence"/>
</dbReference>
<dbReference type="Gene3D" id="3.40.50.10740">
    <property type="entry name" value="Class I glutamine amidotransferase-like"/>
    <property type="match status" value="1"/>
</dbReference>
<evidence type="ECO:0000256" key="2">
    <source>
        <dbReference type="ARBA" id="ARBA00022801"/>
    </source>
</evidence>
<dbReference type="InterPro" id="IPR029062">
    <property type="entry name" value="Class_I_gatase-like"/>
</dbReference>